<evidence type="ECO:0000313" key="1">
    <source>
        <dbReference type="EMBL" id="GEU89040.1"/>
    </source>
</evidence>
<protein>
    <recommendedName>
        <fullName evidence="2">Reverse transcriptase domain-containing protein</fullName>
    </recommendedName>
</protein>
<feature type="non-terminal residue" evidence="1">
    <location>
        <position position="1"/>
    </location>
</feature>
<comment type="caution">
    <text evidence="1">The sequence shown here is derived from an EMBL/GenBank/DDBJ whole genome shotgun (WGS) entry which is preliminary data.</text>
</comment>
<name>A0A6L2NSD8_TANCI</name>
<dbReference type="AlphaFoldDB" id="A0A6L2NSD8"/>
<organism evidence="1">
    <name type="scientific">Tanacetum cinerariifolium</name>
    <name type="common">Dalmatian daisy</name>
    <name type="synonym">Chrysanthemum cinerariifolium</name>
    <dbReference type="NCBI Taxonomy" id="118510"/>
    <lineage>
        <taxon>Eukaryota</taxon>
        <taxon>Viridiplantae</taxon>
        <taxon>Streptophyta</taxon>
        <taxon>Embryophyta</taxon>
        <taxon>Tracheophyta</taxon>
        <taxon>Spermatophyta</taxon>
        <taxon>Magnoliopsida</taxon>
        <taxon>eudicotyledons</taxon>
        <taxon>Gunneridae</taxon>
        <taxon>Pentapetalae</taxon>
        <taxon>asterids</taxon>
        <taxon>campanulids</taxon>
        <taxon>Asterales</taxon>
        <taxon>Asteraceae</taxon>
        <taxon>Asteroideae</taxon>
        <taxon>Anthemideae</taxon>
        <taxon>Anthemidinae</taxon>
        <taxon>Tanacetum</taxon>
    </lineage>
</organism>
<dbReference type="EMBL" id="BKCJ010009875">
    <property type="protein sequence ID" value="GEU89040.1"/>
    <property type="molecule type" value="Genomic_DNA"/>
</dbReference>
<sequence>DIFCHQCTCELCGNGDHYGYNCPPKVPIIPDSECFNNQTIDEFSQTMPSFDPTCYSKDGNSFTYDSTSNLVHDSPKVFDPPLQPPLYSCEFCGNDAHKEPDDSLSMGDKHLDTILATESDEFIKCSVENLVPNPSESEGEYECDIDSLFDEFAGELTLLKSILLEINEIDCDPKNEIGLIKRLLYDKSSPRPPEEFISENSNTSFESFSPFPIPVEDSDSLIEEIDLSFTPNDPMLSGIEEDEYDSKRDTLILQELLSNDSLLLPKNESFYFDIHSPSHPHVKPPDGNTGILNVKVMGDVSEHKVSMPRLMFTQPTLVPKQEKSPNLLPHLGHEAFQPSTECAMMIYGKNISILDVPFFHFYPH</sequence>
<proteinExistence type="predicted"/>
<evidence type="ECO:0008006" key="2">
    <source>
        <dbReference type="Google" id="ProtNLM"/>
    </source>
</evidence>
<accession>A0A6L2NSD8</accession>
<gene>
    <name evidence="1" type="ORF">Tci_061018</name>
</gene>
<reference evidence="1" key="1">
    <citation type="journal article" date="2019" name="Sci. Rep.">
        <title>Draft genome of Tanacetum cinerariifolium, the natural source of mosquito coil.</title>
        <authorList>
            <person name="Yamashiro T."/>
            <person name="Shiraishi A."/>
            <person name="Satake H."/>
            <person name="Nakayama K."/>
        </authorList>
    </citation>
    <scope>NUCLEOTIDE SEQUENCE</scope>
</reference>